<dbReference type="AlphaFoldDB" id="A0A1S1UCZ8"/>
<proteinExistence type="predicted"/>
<evidence type="ECO:0000313" key="3">
    <source>
        <dbReference type="Proteomes" id="UP000179840"/>
    </source>
</evidence>
<comment type="caution">
    <text evidence="2">The sequence shown here is derived from an EMBL/GenBank/DDBJ whole genome shotgun (WGS) entry which is preliminary data.</text>
</comment>
<evidence type="ECO:0000313" key="2">
    <source>
        <dbReference type="EMBL" id="OHV98320.1"/>
    </source>
</evidence>
<dbReference type="RefSeq" id="WP_071075505.1">
    <property type="nucleotide sequence ID" value="NZ_LFKP01000003.1"/>
</dbReference>
<protein>
    <submittedName>
        <fullName evidence="2">Uncharacterized protein</fullName>
    </submittedName>
</protein>
<accession>A0A1S1UCZ8</accession>
<reference evidence="2 3" key="1">
    <citation type="submission" date="2015-06" db="EMBL/GenBank/DDBJ databases">
        <title>Draft genome sequencing of a biphenyl-degrading bacterium, Janthinobacterium lividum MEG1.</title>
        <authorList>
            <person name="Shimodaira J."/>
            <person name="Hatta T."/>
        </authorList>
    </citation>
    <scope>NUCLEOTIDE SEQUENCE [LARGE SCALE GENOMIC DNA]</scope>
    <source>
        <strain evidence="2 3">MEG1</strain>
    </source>
</reference>
<dbReference type="Proteomes" id="UP000179840">
    <property type="component" value="Unassembled WGS sequence"/>
</dbReference>
<name>A0A1S1UCZ8_9BURK</name>
<keyword evidence="1" id="KW-0732">Signal</keyword>
<evidence type="ECO:0000256" key="1">
    <source>
        <dbReference type="SAM" id="SignalP"/>
    </source>
</evidence>
<feature type="signal peptide" evidence="1">
    <location>
        <begin position="1"/>
        <end position="21"/>
    </location>
</feature>
<dbReference type="PROSITE" id="PS51257">
    <property type="entry name" value="PROKAR_LIPOPROTEIN"/>
    <property type="match status" value="1"/>
</dbReference>
<gene>
    <name evidence="2" type="ORF">AKG95_03495</name>
</gene>
<organism evidence="2 3">
    <name type="scientific">Janthinobacterium lividum</name>
    <dbReference type="NCBI Taxonomy" id="29581"/>
    <lineage>
        <taxon>Bacteria</taxon>
        <taxon>Pseudomonadati</taxon>
        <taxon>Pseudomonadota</taxon>
        <taxon>Betaproteobacteria</taxon>
        <taxon>Burkholderiales</taxon>
        <taxon>Oxalobacteraceae</taxon>
        <taxon>Janthinobacterium</taxon>
    </lineage>
</organism>
<dbReference type="EMBL" id="LFKP01000003">
    <property type="protein sequence ID" value="OHV98320.1"/>
    <property type="molecule type" value="Genomic_DNA"/>
</dbReference>
<sequence>MLSFRKITWTCLLLAACTVLSGCTKDAPSQSTYEEYFRTSIQSYDLYKEYFEIAKLEKLNGWKENEQYEIKGSAILRAKVGYLELLADVADKLETQAKTDGSVGMTMGLGLMARGMSGENKVFRDFWAQQQEKKAIPAPLLTRQAAMTAERFENLLQWSDQLVQDNYGAIINRQLKKGDELTRIYTLSFRQTEKGWMGFNAR</sequence>
<feature type="chain" id="PRO_5010215009" evidence="1">
    <location>
        <begin position="22"/>
        <end position="202"/>
    </location>
</feature>